<name>A0A026VYK8_OOCBI</name>
<feature type="compositionally biased region" description="Gly residues" evidence="1">
    <location>
        <begin position="45"/>
        <end position="55"/>
    </location>
</feature>
<feature type="non-terminal residue" evidence="2">
    <location>
        <position position="1"/>
    </location>
</feature>
<sequence>EDHWRERDGDSWKERSSLCATRATYVARAHRRDEDERMGKEWANGDGGRFGGGNADEGVCESGVRMVVEERGSVVERPSRCGHELRRSGNVGSV</sequence>
<gene>
    <name evidence="2" type="ORF">X777_12930</name>
</gene>
<dbReference type="Proteomes" id="UP000053097">
    <property type="component" value="Unassembled WGS sequence"/>
</dbReference>
<protein>
    <submittedName>
        <fullName evidence="2">Uncharacterized protein</fullName>
    </submittedName>
</protein>
<reference evidence="2 3" key="1">
    <citation type="journal article" date="2014" name="Curr. Biol.">
        <title>The genome of the clonal raider ant Cerapachys biroi.</title>
        <authorList>
            <person name="Oxley P.R."/>
            <person name="Ji L."/>
            <person name="Fetter-Pruneda I."/>
            <person name="McKenzie S.K."/>
            <person name="Li C."/>
            <person name="Hu H."/>
            <person name="Zhang G."/>
            <person name="Kronauer D.J."/>
        </authorList>
    </citation>
    <scope>NUCLEOTIDE SEQUENCE [LARGE SCALE GENOMIC DNA]</scope>
</reference>
<feature type="compositionally biased region" description="Basic and acidic residues" evidence="1">
    <location>
        <begin position="31"/>
        <end position="40"/>
    </location>
</feature>
<evidence type="ECO:0000256" key="1">
    <source>
        <dbReference type="SAM" id="MobiDB-lite"/>
    </source>
</evidence>
<proteinExistence type="predicted"/>
<dbReference type="EMBL" id="KK107566">
    <property type="protein sequence ID" value="EZA48888.1"/>
    <property type="molecule type" value="Genomic_DNA"/>
</dbReference>
<accession>A0A026VYK8</accession>
<evidence type="ECO:0000313" key="2">
    <source>
        <dbReference type="EMBL" id="EZA48888.1"/>
    </source>
</evidence>
<feature type="region of interest" description="Disordered" evidence="1">
    <location>
        <begin position="31"/>
        <end position="56"/>
    </location>
</feature>
<evidence type="ECO:0000313" key="3">
    <source>
        <dbReference type="Proteomes" id="UP000053097"/>
    </source>
</evidence>
<keyword evidence="3" id="KW-1185">Reference proteome</keyword>
<dbReference type="AlphaFoldDB" id="A0A026VYK8"/>
<organism evidence="2 3">
    <name type="scientific">Ooceraea biroi</name>
    <name type="common">Clonal raider ant</name>
    <name type="synonym">Cerapachys biroi</name>
    <dbReference type="NCBI Taxonomy" id="2015173"/>
    <lineage>
        <taxon>Eukaryota</taxon>
        <taxon>Metazoa</taxon>
        <taxon>Ecdysozoa</taxon>
        <taxon>Arthropoda</taxon>
        <taxon>Hexapoda</taxon>
        <taxon>Insecta</taxon>
        <taxon>Pterygota</taxon>
        <taxon>Neoptera</taxon>
        <taxon>Endopterygota</taxon>
        <taxon>Hymenoptera</taxon>
        <taxon>Apocrita</taxon>
        <taxon>Aculeata</taxon>
        <taxon>Formicoidea</taxon>
        <taxon>Formicidae</taxon>
        <taxon>Dorylinae</taxon>
        <taxon>Ooceraea</taxon>
    </lineage>
</organism>